<dbReference type="EMBL" id="GEGO01003657">
    <property type="protein sequence ID" value="JAR91747.1"/>
    <property type="molecule type" value="Transcribed_RNA"/>
</dbReference>
<dbReference type="AlphaFoldDB" id="A0A147BLS5"/>
<evidence type="ECO:0000256" key="1">
    <source>
        <dbReference type="SAM" id="SignalP"/>
    </source>
</evidence>
<feature type="signal peptide" evidence="1">
    <location>
        <begin position="1"/>
        <end position="15"/>
    </location>
</feature>
<name>A0A147BLS5_IXORI</name>
<accession>A0A147BLS5</accession>
<reference evidence="2" key="1">
    <citation type="journal article" date="2018" name="PLoS Negl. Trop. Dis.">
        <title>Sialome diversity of ticks revealed by RNAseq of single tick salivary glands.</title>
        <authorList>
            <person name="Perner J."/>
            <person name="Kropackova S."/>
            <person name="Kopacek P."/>
            <person name="Ribeiro J.M."/>
        </authorList>
    </citation>
    <scope>NUCLEOTIDE SEQUENCE</scope>
    <source>
        <strain evidence="2">Siblings of single egg batch collected in Ceske Budejovice</strain>
        <tissue evidence="2">Salivary glands</tissue>
    </source>
</reference>
<dbReference type="PROSITE" id="PS51257">
    <property type="entry name" value="PROKAR_LIPOPROTEIN"/>
    <property type="match status" value="1"/>
</dbReference>
<sequence length="81" mass="8770">MKLHALFSACIVSLACRTCILLSFPTAIIREQVTSNVVPVEQAIGDYLAGANDREGGRAERMAKKLHAQAVQSAQIEMPDD</sequence>
<proteinExistence type="predicted"/>
<feature type="chain" id="PRO_5013108231" evidence="1">
    <location>
        <begin position="16"/>
        <end position="81"/>
    </location>
</feature>
<keyword evidence="1" id="KW-0732">Signal</keyword>
<organism evidence="2">
    <name type="scientific">Ixodes ricinus</name>
    <name type="common">Common tick</name>
    <name type="synonym">Acarus ricinus</name>
    <dbReference type="NCBI Taxonomy" id="34613"/>
    <lineage>
        <taxon>Eukaryota</taxon>
        <taxon>Metazoa</taxon>
        <taxon>Ecdysozoa</taxon>
        <taxon>Arthropoda</taxon>
        <taxon>Chelicerata</taxon>
        <taxon>Arachnida</taxon>
        <taxon>Acari</taxon>
        <taxon>Parasitiformes</taxon>
        <taxon>Ixodida</taxon>
        <taxon>Ixodoidea</taxon>
        <taxon>Ixodidae</taxon>
        <taxon>Ixodinae</taxon>
        <taxon>Ixodes</taxon>
    </lineage>
</organism>
<protein>
    <submittedName>
        <fullName evidence="2">Putative secreted protein</fullName>
    </submittedName>
</protein>
<feature type="non-terminal residue" evidence="2">
    <location>
        <position position="81"/>
    </location>
</feature>
<evidence type="ECO:0000313" key="2">
    <source>
        <dbReference type="EMBL" id="JAR91747.1"/>
    </source>
</evidence>